<comment type="caution">
    <text evidence="2">The sequence shown here is derived from an EMBL/GenBank/DDBJ whole genome shotgun (WGS) entry which is preliminary data.</text>
</comment>
<gene>
    <name evidence="2" type="ORF">DASB73_009080</name>
</gene>
<name>A0AAV5RF09_STABA</name>
<dbReference type="AlphaFoldDB" id="A0AAV5RF09"/>
<protein>
    <submittedName>
        <fullName evidence="2">Uncharacterized protein</fullName>
    </submittedName>
</protein>
<evidence type="ECO:0000256" key="1">
    <source>
        <dbReference type="SAM" id="MobiDB-lite"/>
    </source>
</evidence>
<keyword evidence="3" id="KW-1185">Reference proteome</keyword>
<reference evidence="2 3" key="1">
    <citation type="journal article" date="2023" name="Elife">
        <title>Identification of key yeast species and microbe-microbe interactions impacting larval growth of Drosophila in the wild.</title>
        <authorList>
            <person name="Mure A."/>
            <person name="Sugiura Y."/>
            <person name="Maeda R."/>
            <person name="Honda K."/>
            <person name="Sakurai N."/>
            <person name="Takahashi Y."/>
            <person name="Watada M."/>
            <person name="Katoh T."/>
            <person name="Gotoh A."/>
            <person name="Gotoh Y."/>
            <person name="Taniguchi I."/>
            <person name="Nakamura K."/>
            <person name="Hayashi T."/>
            <person name="Katayama T."/>
            <person name="Uemura T."/>
            <person name="Hattori Y."/>
        </authorList>
    </citation>
    <scope>NUCLEOTIDE SEQUENCE [LARGE SCALE GENOMIC DNA]</scope>
    <source>
        <strain evidence="2 3">SB-73</strain>
    </source>
</reference>
<dbReference type="EMBL" id="BTGC01000003">
    <property type="protein sequence ID" value="GMM49950.1"/>
    <property type="molecule type" value="Genomic_DNA"/>
</dbReference>
<evidence type="ECO:0000313" key="3">
    <source>
        <dbReference type="Proteomes" id="UP001362899"/>
    </source>
</evidence>
<accession>A0AAV5RF09</accession>
<proteinExistence type="predicted"/>
<organism evidence="2 3">
    <name type="scientific">Starmerella bacillaris</name>
    <name type="common">Yeast</name>
    <name type="synonym">Candida zemplinina</name>
    <dbReference type="NCBI Taxonomy" id="1247836"/>
    <lineage>
        <taxon>Eukaryota</taxon>
        <taxon>Fungi</taxon>
        <taxon>Dikarya</taxon>
        <taxon>Ascomycota</taxon>
        <taxon>Saccharomycotina</taxon>
        <taxon>Dipodascomycetes</taxon>
        <taxon>Dipodascales</taxon>
        <taxon>Trichomonascaceae</taxon>
        <taxon>Starmerella</taxon>
    </lineage>
</organism>
<sequence>MSQLDFSVADLARPFKELKKDSRIIKLHSDELSSLESPNIYIPVNAKDRSLCTFDKHWKHVRVRFSKENREKVQLLWNTRFGTLALDNIRSDHDLTLREELSTRFVYTPEEAKIGRALSKYDSECKRVANDSVYHEKRKAKDKKRYHAKRAQLRMEASKLGDTTVPEEPGIVVTSTDTNEPHNEEPGTVVTSTDTNEPHNEEPGIVVTSTDINESHNEGQALDSESLATSGTGNEETDI</sequence>
<dbReference type="Proteomes" id="UP001362899">
    <property type="component" value="Unassembled WGS sequence"/>
</dbReference>
<feature type="compositionally biased region" description="Polar residues" evidence="1">
    <location>
        <begin position="226"/>
        <end position="239"/>
    </location>
</feature>
<feature type="region of interest" description="Disordered" evidence="1">
    <location>
        <begin position="173"/>
        <end position="239"/>
    </location>
</feature>
<evidence type="ECO:0000313" key="2">
    <source>
        <dbReference type="EMBL" id="GMM49950.1"/>
    </source>
</evidence>